<accession>A0A246JRH4</accession>
<gene>
    <name evidence="2" type="ORF">CDQ92_12265</name>
</gene>
<keyword evidence="2" id="KW-0808">Transferase</keyword>
<proteinExistence type="predicted"/>
<evidence type="ECO:0000313" key="3">
    <source>
        <dbReference type="Proteomes" id="UP000197361"/>
    </source>
</evidence>
<dbReference type="OrthoDB" id="5295305at2"/>
<name>A0A246JRH4_9SPHN</name>
<dbReference type="EMBL" id="NISK01000003">
    <property type="protein sequence ID" value="OWQ95578.1"/>
    <property type="molecule type" value="Genomic_DNA"/>
</dbReference>
<dbReference type="PANTHER" id="PTHR43792">
    <property type="entry name" value="GNAT FAMILY, PUTATIVE (AFU_ORTHOLOGUE AFUA_3G00765)-RELATED-RELATED"/>
    <property type="match status" value="1"/>
</dbReference>
<dbReference type="InterPro" id="IPR051531">
    <property type="entry name" value="N-acetyltransferase"/>
</dbReference>
<evidence type="ECO:0000313" key="2">
    <source>
        <dbReference type="EMBL" id="OWQ95578.1"/>
    </source>
</evidence>
<reference evidence="2 3" key="1">
    <citation type="journal article" date="2010" name="Int. J. Syst. Evol. Microbiol.">
        <title>Sphingopyxis bauzanensis sp. nov., a psychrophilic bacterium isolated from soil.</title>
        <authorList>
            <person name="Zhang D.C."/>
            <person name="Liu H.C."/>
            <person name="Xin Y.H."/>
            <person name="Zhou Y.G."/>
            <person name="Schinner F."/>
            <person name="Margesin R."/>
        </authorList>
    </citation>
    <scope>NUCLEOTIDE SEQUENCE [LARGE SCALE GENOMIC DNA]</scope>
    <source>
        <strain evidence="2 3">DSM 22271</strain>
    </source>
</reference>
<feature type="domain" description="N-acetyltransferase" evidence="1">
    <location>
        <begin position="12"/>
        <end position="166"/>
    </location>
</feature>
<keyword evidence="3" id="KW-1185">Reference proteome</keyword>
<evidence type="ECO:0000259" key="1">
    <source>
        <dbReference type="PROSITE" id="PS51186"/>
    </source>
</evidence>
<dbReference type="Gene3D" id="3.40.630.30">
    <property type="match status" value="1"/>
</dbReference>
<protein>
    <submittedName>
        <fullName evidence="2">GNAT family N-acetyltransferase</fullName>
    </submittedName>
</protein>
<sequence length="180" mass="20287">MMPVPTLTTPRLVLRQIRADDAAALFPVLSDADVMNWWSSGPHQSLAETADYVASNAKEGQGFACWAITLHDDVAIGWVILIDGKPDVKEIGYILHRDHWRGGVAREAVACVIDYGFAELKLRRIFADTDPENRGSIALLERLGFQYEGRLRGEWETHIGVRDSLIFVLLRDEWAMEKKP</sequence>
<dbReference type="AlphaFoldDB" id="A0A246JRH4"/>
<dbReference type="Proteomes" id="UP000197361">
    <property type="component" value="Unassembled WGS sequence"/>
</dbReference>
<dbReference type="InterPro" id="IPR000182">
    <property type="entry name" value="GNAT_dom"/>
</dbReference>
<organism evidence="2 3">
    <name type="scientific">Sphingopyxis bauzanensis</name>
    <dbReference type="NCBI Taxonomy" id="651663"/>
    <lineage>
        <taxon>Bacteria</taxon>
        <taxon>Pseudomonadati</taxon>
        <taxon>Pseudomonadota</taxon>
        <taxon>Alphaproteobacteria</taxon>
        <taxon>Sphingomonadales</taxon>
        <taxon>Sphingomonadaceae</taxon>
        <taxon>Sphingopyxis</taxon>
    </lineage>
</organism>
<comment type="caution">
    <text evidence="2">The sequence shown here is derived from an EMBL/GenBank/DDBJ whole genome shotgun (WGS) entry which is preliminary data.</text>
</comment>
<dbReference type="SUPFAM" id="SSF55729">
    <property type="entry name" value="Acyl-CoA N-acyltransferases (Nat)"/>
    <property type="match status" value="1"/>
</dbReference>
<dbReference type="Pfam" id="PF13302">
    <property type="entry name" value="Acetyltransf_3"/>
    <property type="match status" value="1"/>
</dbReference>
<dbReference type="GO" id="GO:0016747">
    <property type="term" value="F:acyltransferase activity, transferring groups other than amino-acyl groups"/>
    <property type="evidence" value="ECO:0007669"/>
    <property type="project" value="InterPro"/>
</dbReference>
<dbReference type="PROSITE" id="PS51186">
    <property type="entry name" value="GNAT"/>
    <property type="match status" value="1"/>
</dbReference>
<dbReference type="InterPro" id="IPR016181">
    <property type="entry name" value="Acyl_CoA_acyltransferase"/>
</dbReference>
<dbReference type="PANTHER" id="PTHR43792:SF1">
    <property type="entry name" value="N-ACETYLTRANSFERASE DOMAIN-CONTAINING PROTEIN"/>
    <property type="match status" value="1"/>
</dbReference>